<dbReference type="EMBL" id="CP116968">
    <property type="protein sequence ID" value="WNM62695.1"/>
    <property type="molecule type" value="Genomic_DNA"/>
</dbReference>
<name>A0AA96GLN4_9BACT</name>
<dbReference type="Proteomes" id="UP001302494">
    <property type="component" value="Chromosome"/>
</dbReference>
<dbReference type="RefSeq" id="WP_312746574.1">
    <property type="nucleotide sequence ID" value="NZ_CP116968.1"/>
</dbReference>
<accession>A0AA96GLN4</accession>
<proteinExistence type="predicted"/>
<dbReference type="KEGG" id="nneo:PQG83_02810"/>
<sequence>MKLMVMTLGILILLQPLLYGIHTLLHLPKRPRLCYPILHGQGPKGKFSLVA</sequence>
<gene>
    <name evidence="1" type="ORF">PQG83_02810</name>
</gene>
<evidence type="ECO:0000313" key="2">
    <source>
        <dbReference type="Proteomes" id="UP001302494"/>
    </source>
</evidence>
<organism evidence="1 2">
    <name type="scientific">Candidatus Nitrospira neomarina</name>
    <dbReference type="NCBI Taxonomy" id="3020899"/>
    <lineage>
        <taxon>Bacteria</taxon>
        <taxon>Pseudomonadati</taxon>
        <taxon>Nitrospirota</taxon>
        <taxon>Nitrospiria</taxon>
        <taxon>Nitrospirales</taxon>
        <taxon>Nitrospiraceae</taxon>
        <taxon>Nitrospira</taxon>
    </lineage>
</organism>
<keyword evidence="2" id="KW-1185">Reference proteome</keyword>
<reference evidence="1 2" key="1">
    <citation type="submission" date="2023-01" db="EMBL/GenBank/DDBJ databases">
        <title>Cultivation and genomic characterization of new, ubiquitous marine nitrite-oxidizing bacteria from the Nitrospirales.</title>
        <authorList>
            <person name="Mueller A.J."/>
            <person name="Daebeler A."/>
            <person name="Herbold C.W."/>
            <person name="Kirkegaard R.H."/>
            <person name="Daims H."/>
        </authorList>
    </citation>
    <scope>NUCLEOTIDE SEQUENCE [LARGE SCALE GENOMIC DNA]</scope>
    <source>
        <strain evidence="1 2">DK</strain>
    </source>
</reference>
<evidence type="ECO:0000313" key="1">
    <source>
        <dbReference type="EMBL" id="WNM62695.1"/>
    </source>
</evidence>
<dbReference type="AlphaFoldDB" id="A0AA96GLN4"/>
<protein>
    <submittedName>
        <fullName evidence="1">Uncharacterized protein</fullName>
    </submittedName>
</protein>